<dbReference type="RefSeq" id="WP_345372368.1">
    <property type="nucleotide sequence ID" value="NZ_BAABLM010000001.1"/>
</dbReference>
<dbReference type="Gene3D" id="1.20.140.10">
    <property type="entry name" value="Butyryl-CoA Dehydrogenase, subunit A, domain 3"/>
    <property type="match status" value="1"/>
</dbReference>
<keyword evidence="4 5" id="KW-0274">FAD</keyword>
<dbReference type="SUPFAM" id="SSF47203">
    <property type="entry name" value="Acyl-CoA dehydrogenase C-terminal domain-like"/>
    <property type="match status" value="1"/>
</dbReference>
<evidence type="ECO:0000259" key="7">
    <source>
        <dbReference type="Pfam" id="PF00441"/>
    </source>
</evidence>
<dbReference type="Gene3D" id="1.10.540.10">
    <property type="entry name" value="Acyl-CoA dehydrogenase/oxidase, N-terminal domain"/>
    <property type="match status" value="1"/>
</dbReference>
<evidence type="ECO:0000256" key="2">
    <source>
        <dbReference type="ARBA" id="ARBA00009347"/>
    </source>
</evidence>
<dbReference type="PANTHER" id="PTHR43884:SF40">
    <property type="entry name" value="ACYL-COA DEHYDROGENASE"/>
    <property type="match status" value="1"/>
</dbReference>
<evidence type="ECO:0000313" key="10">
    <source>
        <dbReference type="EMBL" id="GAA4665084.1"/>
    </source>
</evidence>
<dbReference type="SUPFAM" id="SSF56645">
    <property type="entry name" value="Acyl-CoA dehydrogenase NM domain-like"/>
    <property type="match status" value="1"/>
</dbReference>
<evidence type="ECO:0000259" key="8">
    <source>
        <dbReference type="Pfam" id="PF02770"/>
    </source>
</evidence>
<proteinExistence type="inferred from homology"/>
<dbReference type="Pfam" id="PF00441">
    <property type="entry name" value="Acyl-CoA_dh_1"/>
    <property type="match status" value="1"/>
</dbReference>
<feature type="domain" description="Acyl-CoA dehydrogenase/oxidase N-terminal" evidence="9">
    <location>
        <begin position="29"/>
        <end position="135"/>
    </location>
</feature>
<evidence type="ECO:0000256" key="5">
    <source>
        <dbReference type="RuleBase" id="RU362125"/>
    </source>
</evidence>
<keyword evidence="5" id="KW-0560">Oxidoreductase</keyword>
<feature type="domain" description="Acyl-CoA dehydrogenase/oxidase C-terminal" evidence="7">
    <location>
        <begin position="247"/>
        <end position="397"/>
    </location>
</feature>
<dbReference type="Pfam" id="PF02770">
    <property type="entry name" value="Acyl-CoA_dh_M"/>
    <property type="match status" value="1"/>
</dbReference>
<reference evidence="11" key="1">
    <citation type="journal article" date="2019" name="Int. J. Syst. Evol. Microbiol.">
        <title>The Global Catalogue of Microorganisms (GCM) 10K type strain sequencing project: providing services to taxonomists for standard genome sequencing and annotation.</title>
        <authorList>
            <consortium name="The Broad Institute Genomics Platform"/>
            <consortium name="The Broad Institute Genome Sequencing Center for Infectious Disease"/>
            <person name="Wu L."/>
            <person name="Ma J."/>
        </authorList>
    </citation>
    <scope>NUCLEOTIDE SEQUENCE [LARGE SCALE GENOMIC DNA]</scope>
    <source>
        <strain evidence="11">JCM 18956</strain>
    </source>
</reference>
<keyword evidence="3 5" id="KW-0285">Flavoprotein</keyword>
<dbReference type="PIRSF" id="PIRSF016578">
    <property type="entry name" value="HsaA"/>
    <property type="match status" value="1"/>
</dbReference>
<dbReference type="InterPro" id="IPR013786">
    <property type="entry name" value="AcylCoA_DH/ox_N"/>
</dbReference>
<dbReference type="PANTHER" id="PTHR43884">
    <property type="entry name" value="ACYL-COA DEHYDROGENASE"/>
    <property type="match status" value="1"/>
</dbReference>
<accession>A0ABP8VIS0</accession>
<evidence type="ECO:0000256" key="4">
    <source>
        <dbReference type="ARBA" id="ARBA00022827"/>
    </source>
</evidence>
<dbReference type="InterPro" id="IPR009075">
    <property type="entry name" value="AcylCo_DH/oxidase_C"/>
</dbReference>
<name>A0ABP8VIS0_9MICO</name>
<evidence type="ECO:0000256" key="6">
    <source>
        <dbReference type="SAM" id="MobiDB-lite"/>
    </source>
</evidence>
<feature type="region of interest" description="Disordered" evidence="6">
    <location>
        <begin position="1"/>
        <end position="21"/>
    </location>
</feature>
<organism evidence="10 11">
    <name type="scientific">Frondihabitans cladoniiphilus</name>
    <dbReference type="NCBI Taxonomy" id="715785"/>
    <lineage>
        <taxon>Bacteria</taxon>
        <taxon>Bacillati</taxon>
        <taxon>Actinomycetota</taxon>
        <taxon>Actinomycetes</taxon>
        <taxon>Micrococcales</taxon>
        <taxon>Microbacteriaceae</taxon>
        <taxon>Frondihabitans</taxon>
    </lineage>
</organism>
<dbReference type="InterPro" id="IPR009100">
    <property type="entry name" value="AcylCoA_DH/oxidase_NM_dom_sf"/>
</dbReference>
<sequence length="404" mass="43855">MTTTATPTTSGARDSESFDEAPFDEEAFQDLKAEITAWVEGPGEDYADEIEATGQVPDRLLPELRDRGYLSLAAPVELGGRGIPFSRYLELMEIVSRSHASIRMLVHVINGTWRAMVPFATPEQLEEVVKPSIAGTKLVAFTLTEATAGTGQDLRTTARLEGDTWYLNGEKHLITFGVKCDYWLIAARIEGSTEKDGFVAFLMPNSGLPGAEVIDDSDTMGIRGTDHAILRFTETPVPASALLGEQGDGLKVALGGFLLPSRVSVAMSAVGLAERAQQLAVEYANRRETFGKPLSSRQAIQFYLAENYADIAAARALVIEAAKAYEEGRADAGVLSSASKMVAVDMLARVTDKALQVHGGQGYWKRNKIERVYRDARAQRFEEGTNEIQKLVVGRAVVTGAVSY</sequence>
<dbReference type="EMBL" id="BAABLM010000001">
    <property type="protein sequence ID" value="GAA4665084.1"/>
    <property type="molecule type" value="Genomic_DNA"/>
</dbReference>
<dbReference type="CDD" id="cd00567">
    <property type="entry name" value="ACAD"/>
    <property type="match status" value="1"/>
</dbReference>
<feature type="domain" description="Acyl-CoA oxidase/dehydrogenase middle" evidence="8">
    <location>
        <begin position="140"/>
        <end position="233"/>
    </location>
</feature>
<dbReference type="InterPro" id="IPR006091">
    <property type="entry name" value="Acyl-CoA_Oxase/DH_mid-dom"/>
</dbReference>
<evidence type="ECO:0000313" key="11">
    <source>
        <dbReference type="Proteomes" id="UP001501295"/>
    </source>
</evidence>
<dbReference type="InterPro" id="IPR046373">
    <property type="entry name" value="Acyl-CoA_Oxase/DH_mid-dom_sf"/>
</dbReference>
<dbReference type="Pfam" id="PF02771">
    <property type="entry name" value="Acyl-CoA_dh_N"/>
    <property type="match status" value="1"/>
</dbReference>
<evidence type="ECO:0000259" key="9">
    <source>
        <dbReference type="Pfam" id="PF02771"/>
    </source>
</evidence>
<protein>
    <submittedName>
        <fullName evidence="10">Acyl-CoA dehydrogenase family protein</fullName>
    </submittedName>
</protein>
<dbReference type="InterPro" id="IPR037069">
    <property type="entry name" value="AcylCoA_DH/ox_N_sf"/>
</dbReference>
<evidence type="ECO:0000256" key="1">
    <source>
        <dbReference type="ARBA" id="ARBA00001974"/>
    </source>
</evidence>
<dbReference type="Proteomes" id="UP001501295">
    <property type="component" value="Unassembled WGS sequence"/>
</dbReference>
<dbReference type="InterPro" id="IPR036250">
    <property type="entry name" value="AcylCo_DH-like_C"/>
</dbReference>
<keyword evidence="11" id="KW-1185">Reference proteome</keyword>
<comment type="caution">
    <text evidence="10">The sequence shown here is derived from an EMBL/GenBank/DDBJ whole genome shotgun (WGS) entry which is preliminary data.</text>
</comment>
<evidence type="ECO:0000256" key="3">
    <source>
        <dbReference type="ARBA" id="ARBA00022630"/>
    </source>
</evidence>
<gene>
    <name evidence="10" type="ORF">GCM10025780_02820</name>
</gene>
<comment type="similarity">
    <text evidence="2 5">Belongs to the acyl-CoA dehydrogenase family.</text>
</comment>
<dbReference type="Gene3D" id="2.40.110.10">
    <property type="entry name" value="Butyryl-CoA Dehydrogenase, subunit A, domain 2"/>
    <property type="match status" value="1"/>
</dbReference>
<comment type="cofactor">
    <cofactor evidence="1 5">
        <name>FAD</name>
        <dbReference type="ChEBI" id="CHEBI:57692"/>
    </cofactor>
</comment>